<organism evidence="2 3">
    <name type="scientific">Romboutsia weinsteinii</name>
    <dbReference type="NCBI Taxonomy" id="2020949"/>
    <lineage>
        <taxon>Bacteria</taxon>
        <taxon>Bacillati</taxon>
        <taxon>Bacillota</taxon>
        <taxon>Clostridia</taxon>
        <taxon>Peptostreptococcales</taxon>
        <taxon>Peptostreptococcaceae</taxon>
        <taxon>Romboutsia</taxon>
    </lineage>
</organism>
<dbReference type="InterPro" id="IPR003797">
    <property type="entry name" value="DegV"/>
</dbReference>
<dbReference type="GO" id="GO:0008289">
    <property type="term" value="F:lipid binding"/>
    <property type="evidence" value="ECO:0007669"/>
    <property type="project" value="UniProtKB-KW"/>
</dbReference>
<dbReference type="InterPro" id="IPR050270">
    <property type="entry name" value="DegV_domain_contain"/>
</dbReference>
<dbReference type="PANTHER" id="PTHR33434:SF2">
    <property type="entry name" value="FATTY ACID-BINDING PROTEIN TM_1468"/>
    <property type="match status" value="1"/>
</dbReference>
<dbReference type="AlphaFoldDB" id="A0A371J8G6"/>
<dbReference type="Gene3D" id="3.40.50.10170">
    <property type="match status" value="1"/>
</dbReference>
<comment type="caution">
    <text evidence="2">The sequence shown here is derived from an EMBL/GenBank/DDBJ whole genome shotgun (WGS) entry which is preliminary data.</text>
</comment>
<evidence type="ECO:0000313" key="3">
    <source>
        <dbReference type="Proteomes" id="UP000215694"/>
    </source>
</evidence>
<keyword evidence="1" id="KW-0446">Lipid-binding</keyword>
<reference evidence="2 3" key="1">
    <citation type="journal article" date="2017" name="Genome Announc.">
        <title>Draft Genome Sequence of Romboutsia weinsteinii sp. nov. Strain CCRI-19649(T) Isolated from Surface Water.</title>
        <authorList>
            <person name="Maheux A.F."/>
            <person name="Boudreau D.K."/>
            <person name="Berube E."/>
            <person name="Boissinot M."/>
            <person name="Cantin P."/>
            <person name="Raymond F."/>
            <person name="Corbeil J."/>
            <person name="Omar R.F."/>
            <person name="Bergeron M.G."/>
        </authorList>
    </citation>
    <scope>NUCLEOTIDE SEQUENCE [LARGE SCALE GENOMIC DNA]</scope>
    <source>
        <strain evidence="2 3">CCRI-19649</strain>
    </source>
</reference>
<evidence type="ECO:0000313" key="2">
    <source>
        <dbReference type="EMBL" id="RDY29034.1"/>
    </source>
</evidence>
<dbReference type="Proteomes" id="UP000215694">
    <property type="component" value="Unassembled WGS sequence"/>
</dbReference>
<dbReference type="NCBIfam" id="TIGR00762">
    <property type="entry name" value="DegV"/>
    <property type="match status" value="1"/>
</dbReference>
<dbReference type="SUPFAM" id="SSF82549">
    <property type="entry name" value="DAK1/DegV-like"/>
    <property type="match status" value="1"/>
</dbReference>
<protein>
    <submittedName>
        <fullName evidence="2">DegV family protein</fullName>
    </submittedName>
</protein>
<keyword evidence="3" id="KW-1185">Reference proteome</keyword>
<name>A0A371J8G6_9FIRM</name>
<dbReference type="PANTHER" id="PTHR33434">
    <property type="entry name" value="DEGV DOMAIN-CONTAINING PROTEIN DR_1986-RELATED"/>
    <property type="match status" value="1"/>
</dbReference>
<proteinExistence type="predicted"/>
<sequence>MNNIKIVCDSLSDIPKQLVEEYDIHVVPLSVLFEDKEYVDGIDITKEEFYQMLRDSKKLPKTSQVTYMSFKTTFDKYLEEGKTVLYIGGSSNASGTYQSAVMAKNDTEGELYTFDSLSLSIGSGCIVLSAAEMAREGKSIDEILKHLEAIKKDTEVIFTVDTLEYLQKGGRVSLASATIGNMLSIKPILGIDNGSVGSRAQVRGKKQVIGKIIEMIKDKFGDNLENKRVIVGCGDNQGDLDILTSKISDELKLGKVESVHIGSCICAHSGPGVLGIAVCDK</sequence>
<gene>
    <name evidence="2" type="ORF">CHL78_003700</name>
</gene>
<dbReference type="PROSITE" id="PS51482">
    <property type="entry name" value="DEGV"/>
    <property type="match status" value="1"/>
</dbReference>
<dbReference type="EMBL" id="NOJY02000004">
    <property type="protein sequence ID" value="RDY29034.1"/>
    <property type="molecule type" value="Genomic_DNA"/>
</dbReference>
<dbReference type="Pfam" id="PF02645">
    <property type="entry name" value="DegV"/>
    <property type="match status" value="1"/>
</dbReference>
<dbReference type="InterPro" id="IPR043168">
    <property type="entry name" value="DegV_C"/>
</dbReference>
<accession>A0A371J8G6</accession>
<dbReference type="Gene3D" id="3.30.1180.10">
    <property type="match status" value="1"/>
</dbReference>
<evidence type="ECO:0000256" key="1">
    <source>
        <dbReference type="ARBA" id="ARBA00023121"/>
    </source>
</evidence>
<dbReference type="RefSeq" id="WP_094368544.1">
    <property type="nucleotide sequence ID" value="NZ_NOJY02000004.1"/>
</dbReference>
<dbReference type="OrthoDB" id="9780216at2"/>